<keyword evidence="3" id="KW-1185">Reference proteome</keyword>
<reference evidence="2" key="1">
    <citation type="submission" date="2025-08" db="UniProtKB">
        <authorList>
            <consortium name="Ensembl"/>
        </authorList>
    </citation>
    <scope>IDENTIFICATION</scope>
</reference>
<dbReference type="STRING" id="48699.ENSPLAP00000028346"/>
<name>A0A3B3VTH4_9TELE</name>
<evidence type="ECO:0000259" key="1">
    <source>
        <dbReference type="Pfam" id="PF18139"/>
    </source>
</evidence>
<evidence type="ECO:0000313" key="2">
    <source>
        <dbReference type="Ensembl" id="ENSPLAP00000028346.1"/>
    </source>
</evidence>
<proteinExistence type="predicted"/>
<dbReference type="GO" id="GO:0005886">
    <property type="term" value="C:plasma membrane"/>
    <property type="evidence" value="ECO:0007669"/>
    <property type="project" value="TreeGrafter"/>
</dbReference>
<protein>
    <recommendedName>
        <fullName evidence="1">TRPM SLOG domain-containing protein</fullName>
    </recommendedName>
</protein>
<dbReference type="PANTHER" id="PTHR13800">
    <property type="entry name" value="TRANSIENT RECEPTOR POTENTIAL CATION CHANNEL, SUBFAMILY M, MEMBER 6"/>
    <property type="match status" value="1"/>
</dbReference>
<feature type="domain" description="TRPM SLOG" evidence="1">
    <location>
        <begin position="23"/>
        <end position="185"/>
    </location>
</feature>
<reference evidence="2" key="2">
    <citation type="submission" date="2025-09" db="UniProtKB">
        <authorList>
            <consortium name="Ensembl"/>
        </authorList>
    </citation>
    <scope>IDENTIFICATION</scope>
</reference>
<dbReference type="InterPro" id="IPR050927">
    <property type="entry name" value="TRPM"/>
</dbReference>
<dbReference type="GO" id="GO:0005262">
    <property type="term" value="F:calcium channel activity"/>
    <property type="evidence" value="ECO:0007669"/>
    <property type="project" value="TreeGrafter"/>
</dbReference>
<evidence type="ECO:0000313" key="3">
    <source>
        <dbReference type="Proteomes" id="UP000261500"/>
    </source>
</evidence>
<dbReference type="Pfam" id="PF18139">
    <property type="entry name" value="LSDAT_euk"/>
    <property type="match status" value="1"/>
</dbReference>
<dbReference type="Ensembl" id="ENSPLAT00000030178.1">
    <property type="protein sequence ID" value="ENSPLAP00000028346.1"/>
    <property type="gene ID" value="ENSPLAG00000017735.1"/>
</dbReference>
<accession>A0A3B3VTH4</accession>
<dbReference type="Proteomes" id="UP000261500">
    <property type="component" value="Unplaced"/>
</dbReference>
<sequence>LPTFSTDAYGVLEFQGGGHVNKAMYIRVSYDSKPDSLLHLMVKEWQLELPTLLISVHGGLQNFDLPPKLKQVFGRGTGATLSSRVIRHVGDALKDHSSKSRGKVCAIGIAPWGIVENKEDLIGKDVTRPYQTMSNPLSKLSVLNSSHSHFILSDNGTTGKYGAEVRLRRQLEKHVSLQKINTREGGSAVTPSFISHRTRLVNESVKDQLLVTIQKTFNYSRSQAQQIFQMVMECMKKKALVGQRSSTCNGREIYGHPSVKF</sequence>
<dbReference type="AlphaFoldDB" id="A0A3B3VTH4"/>
<dbReference type="InterPro" id="IPR041491">
    <property type="entry name" value="TRPM_SLOG"/>
</dbReference>
<dbReference type="PANTHER" id="PTHR13800:SF13">
    <property type="entry name" value="TRANSIENT RECEPTOR POTENTIAL CATION CHANNEL SUBFAMILY M MEMBER 1"/>
    <property type="match status" value="1"/>
</dbReference>
<organism evidence="2 3">
    <name type="scientific">Poecilia latipinna</name>
    <name type="common">sailfin molly</name>
    <dbReference type="NCBI Taxonomy" id="48699"/>
    <lineage>
        <taxon>Eukaryota</taxon>
        <taxon>Metazoa</taxon>
        <taxon>Chordata</taxon>
        <taxon>Craniata</taxon>
        <taxon>Vertebrata</taxon>
        <taxon>Euteleostomi</taxon>
        <taxon>Actinopterygii</taxon>
        <taxon>Neopterygii</taxon>
        <taxon>Teleostei</taxon>
        <taxon>Neoteleostei</taxon>
        <taxon>Acanthomorphata</taxon>
        <taxon>Ovalentaria</taxon>
        <taxon>Atherinomorphae</taxon>
        <taxon>Cyprinodontiformes</taxon>
        <taxon>Poeciliidae</taxon>
        <taxon>Poeciliinae</taxon>
        <taxon>Poecilia</taxon>
    </lineage>
</organism>
<dbReference type="GeneTree" id="ENSGT00940000155024"/>